<accession>A4RUG4</accession>
<organism evidence="4 5">
    <name type="scientific">Ostreococcus lucimarinus (strain CCE9901)</name>
    <dbReference type="NCBI Taxonomy" id="436017"/>
    <lineage>
        <taxon>Eukaryota</taxon>
        <taxon>Viridiplantae</taxon>
        <taxon>Chlorophyta</taxon>
        <taxon>Mamiellophyceae</taxon>
        <taxon>Mamiellales</taxon>
        <taxon>Bathycoccaceae</taxon>
        <taxon>Ostreococcus</taxon>
    </lineage>
</organism>
<sequence length="656" mass="72411">MGADGDAVRDALANAVEAIARDVPNARGTDLSLESAKEKATRAQKLPARDALLAVKRCWTTATHEPGNRLREKELAEVMRTFNEAWLKQGLTGTPLDDGTWSFRVARVNRNAAKRCLTALGNWARKGAWEPWTGECRKMRDEVMKKEDGAYDTYAQVHRGLEALRARATTGVRNLVNDGESEVTYEHALEFDKELQKWIETCWLENGLPPLDELPKSNEVFYASGMVHTEMPLSSKRAPPRDRSQPISPATAPAKKAKTIKDERLQSPVRANAELPRSVKKEPKEPGAAAVLRSPTPHSPTPCETAKPPARETEMHVIRHSVAVTVKVRCYGLDADLVIIPPFGVPSGVKTNGEMAAMVFRETQAAQQANVQPAESSMRCTHNDGKAWRCPGRNLEGTPFCTKHQPAKFSTLARVNPVTFETAQGLSITYAGPPSACVIRSVSGVPIDDSDLLMLKDPEKFEAFAWDIERQLKSCEGLVRRDGAGGRFRENAFVLERGGFWVPYTQYEARLTTLLPGTPPGSTTTSESVFNQCIEDIGAINTARVAEQANDDETEKSNDDDDKRESAPPAERPAFDDPMDTDSPGRAKVPAPTGAREVRLKLAELHRQLLNVDREIVGMRDAGFAHAKKRDPQSLDNSENSEYDAYEQSVNRALRL</sequence>
<dbReference type="Gramene" id="ABO94960">
    <property type="protein sequence ID" value="ABO94960"/>
    <property type="gene ID" value="OSTLU_14618"/>
</dbReference>
<dbReference type="OrthoDB" id="10478637at2759"/>
<feature type="compositionally biased region" description="Basic and acidic residues" evidence="2">
    <location>
        <begin position="555"/>
        <end position="566"/>
    </location>
</feature>
<dbReference type="AlphaFoldDB" id="A4RUG4"/>
<dbReference type="Proteomes" id="UP000001568">
    <property type="component" value="Chromosome 3"/>
</dbReference>
<dbReference type="HOGENOM" id="CLU_418214_0_0_1"/>
<dbReference type="PROSITE" id="PS51667">
    <property type="entry name" value="WRC"/>
    <property type="match status" value="1"/>
</dbReference>
<feature type="region of interest" description="Disordered" evidence="2">
    <location>
        <begin position="545"/>
        <end position="594"/>
    </location>
</feature>
<feature type="region of interest" description="Disordered" evidence="2">
    <location>
        <begin position="627"/>
        <end position="656"/>
    </location>
</feature>
<gene>
    <name evidence="4" type="ORF">OSTLU_14618</name>
</gene>
<dbReference type="GeneID" id="5000937"/>
<dbReference type="EMBL" id="CP000583">
    <property type="protein sequence ID" value="ABO94960.1"/>
    <property type="molecule type" value="Genomic_DNA"/>
</dbReference>
<proteinExistence type="predicted"/>
<evidence type="ECO:0000256" key="2">
    <source>
        <dbReference type="SAM" id="MobiDB-lite"/>
    </source>
</evidence>
<dbReference type="RefSeq" id="XP_001416667.1">
    <property type="nucleotide sequence ID" value="XM_001416630.1"/>
</dbReference>
<dbReference type="Pfam" id="PF08879">
    <property type="entry name" value="WRC"/>
    <property type="match status" value="1"/>
</dbReference>
<keyword evidence="1" id="KW-0539">Nucleus</keyword>
<evidence type="ECO:0000313" key="4">
    <source>
        <dbReference type="EMBL" id="ABO94960.1"/>
    </source>
</evidence>
<evidence type="ECO:0000256" key="1">
    <source>
        <dbReference type="ARBA" id="ARBA00023242"/>
    </source>
</evidence>
<keyword evidence="5" id="KW-1185">Reference proteome</keyword>
<name>A4RUG4_OSTLU</name>
<dbReference type="InterPro" id="IPR014977">
    <property type="entry name" value="WRC_dom"/>
</dbReference>
<feature type="region of interest" description="Disordered" evidence="2">
    <location>
        <begin position="231"/>
        <end position="311"/>
    </location>
</feature>
<protein>
    <recommendedName>
        <fullName evidence="3">WRC domain-containing protein</fullName>
    </recommendedName>
</protein>
<dbReference type="KEGG" id="olu:OSTLU_14618"/>
<evidence type="ECO:0000259" key="3">
    <source>
        <dbReference type="PROSITE" id="PS51667"/>
    </source>
</evidence>
<reference evidence="4 5" key="1">
    <citation type="journal article" date="2007" name="Proc. Natl. Acad. Sci. U.S.A.">
        <title>The tiny eukaryote Ostreococcus provides genomic insights into the paradox of plankton speciation.</title>
        <authorList>
            <person name="Palenik B."/>
            <person name="Grimwood J."/>
            <person name="Aerts A."/>
            <person name="Rouze P."/>
            <person name="Salamov A."/>
            <person name="Putnam N."/>
            <person name="Dupont C."/>
            <person name="Jorgensen R."/>
            <person name="Derelle E."/>
            <person name="Rombauts S."/>
            <person name="Zhou K."/>
            <person name="Otillar R."/>
            <person name="Merchant S.S."/>
            <person name="Podell S."/>
            <person name="Gaasterland T."/>
            <person name="Napoli C."/>
            <person name="Gendler K."/>
            <person name="Manuell A."/>
            <person name="Tai V."/>
            <person name="Vallon O."/>
            <person name="Piganeau G."/>
            <person name="Jancek S."/>
            <person name="Heijde M."/>
            <person name="Jabbari K."/>
            <person name="Bowler C."/>
            <person name="Lohr M."/>
            <person name="Robbens S."/>
            <person name="Werner G."/>
            <person name="Dubchak I."/>
            <person name="Pazour G.J."/>
            <person name="Ren Q."/>
            <person name="Paulsen I."/>
            <person name="Delwiche C."/>
            <person name="Schmutz J."/>
            <person name="Rokhsar D."/>
            <person name="Van de Peer Y."/>
            <person name="Moreau H."/>
            <person name="Grigoriev I.V."/>
        </authorList>
    </citation>
    <scope>NUCLEOTIDE SEQUENCE [LARGE SCALE GENOMIC DNA]</scope>
    <source>
        <strain evidence="4 5">CCE9901</strain>
    </source>
</reference>
<feature type="domain" description="WRC" evidence="3">
    <location>
        <begin position="374"/>
        <end position="418"/>
    </location>
</feature>
<evidence type="ECO:0000313" key="5">
    <source>
        <dbReference type="Proteomes" id="UP000001568"/>
    </source>
</evidence>